<evidence type="ECO:0000313" key="8">
    <source>
        <dbReference type="EMBL" id="KAL0634991.1"/>
    </source>
</evidence>
<dbReference type="Gene3D" id="3.40.50.620">
    <property type="entry name" value="HUPs"/>
    <property type="match status" value="1"/>
</dbReference>
<evidence type="ECO:0000256" key="5">
    <source>
        <dbReference type="ARBA" id="ARBA00022840"/>
    </source>
</evidence>
<evidence type="ECO:0000256" key="6">
    <source>
        <dbReference type="ARBA" id="ARBA00048539"/>
    </source>
</evidence>
<gene>
    <name evidence="8" type="ORF">Q9L58_006020</name>
</gene>
<dbReference type="InterPro" id="IPR012795">
    <property type="entry name" value="tRNA_Ile_lys_synt_N"/>
</dbReference>
<reference evidence="8 9" key="1">
    <citation type="submission" date="2024-02" db="EMBL/GenBank/DDBJ databases">
        <title>Discinaceae phylogenomics.</title>
        <authorList>
            <person name="Dirks A.C."/>
            <person name="James T.Y."/>
        </authorList>
    </citation>
    <scope>NUCLEOTIDE SEQUENCE [LARGE SCALE GENOMIC DNA]</scope>
    <source>
        <strain evidence="8 9">ACD0624</strain>
    </source>
</reference>
<evidence type="ECO:0000256" key="3">
    <source>
        <dbReference type="ARBA" id="ARBA00022694"/>
    </source>
</evidence>
<sequence length="492" mass="55939">MSHRVLPISLPEYRSFLNCLWDGSIKRLGLAVSGGVDSMALAYLTHKFLDEERRLYGTKNTLQIHAFIIDHGVRPGSEAEAAAVAEILKGYGFSTDVLPLLWEPGELSAGGFETRARAARYRTLAKACVQNKVFKLLLAHHADDQAETVMMRLISGSRFDGLAGMKAVAGIPECHGLYGAKRVDVWRPLLAIGKEQLIATCEQNNVEWFEDYTNHDATYTRRNAIRQLLSASPPRLPKALQRDSLVCISRRAEIRNHTIKEAAFRLRVHCKVSLSARTGTLHFSLPPNHLSLWRDATDSVRMRLLIDIAEMASPSPRVEARQMLTVFRRVFSAGEVDQIPTFTSGGLMWTYRGQQKWTLDREPFMAQRKEQVTELVVVEHDWSEWKLWDGRWWIRVQTPAWVKRCYVRVLQDKDMRVVKAMAVKRGIKGQLSEILKELKMGIRFTVPVVFWKGKGEEAEAKVELEAGEVLVSLPTVGLDFVDRVRYQVRFKG</sequence>
<dbReference type="CDD" id="cd01992">
    <property type="entry name" value="TilS_N"/>
    <property type="match status" value="1"/>
</dbReference>
<keyword evidence="4" id="KW-0547">Nucleotide-binding</keyword>
<evidence type="ECO:0000256" key="1">
    <source>
        <dbReference type="ARBA" id="ARBA00013267"/>
    </source>
</evidence>
<evidence type="ECO:0000256" key="4">
    <source>
        <dbReference type="ARBA" id="ARBA00022741"/>
    </source>
</evidence>
<dbReference type="EMBL" id="JBBBZM010000079">
    <property type="protein sequence ID" value="KAL0634991.1"/>
    <property type="molecule type" value="Genomic_DNA"/>
</dbReference>
<proteinExistence type="inferred from homology"/>
<dbReference type="InterPro" id="IPR014729">
    <property type="entry name" value="Rossmann-like_a/b/a_fold"/>
</dbReference>
<keyword evidence="3" id="KW-0819">tRNA processing</keyword>
<name>A0ABR3GHF7_9PEZI</name>
<keyword evidence="9" id="KW-1185">Reference proteome</keyword>
<dbReference type="PANTHER" id="PTHR43033:SF1">
    <property type="entry name" value="TRNA(ILE)-LYSIDINE SYNTHASE-RELATED"/>
    <property type="match status" value="1"/>
</dbReference>
<dbReference type="SUPFAM" id="SSF52402">
    <property type="entry name" value="Adenine nucleotide alpha hydrolases-like"/>
    <property type="match status" value="1"/>
</dbReference>
<evidence type="ECO:0000256" key="2">
    <source>
        <dbReference type="ARBA" id="ARBA00022598"/>
    </source>
</evidence>
<dbReference type="NCBIfam" id="TIGR02432">
    <property type="entry name" value="lysidine_TilS_N"/>
    <property type="match status" value="1"/>
</dbReference>
<organism evidence="8 9">
    <name type="scientific">Discina gigas</name>
    <dbReference type="NCBI Taxonomy" id="1032678"/>
    <lineage>
        <taxon>Eukaryota</taxon>
        <taxon>Fungi</taxon>
        <taxon>Dikarya</taxon>
        <taxon>Ascomycota</taxon>
        <taxon>Pezizomycotina</taxon>
        <taxon>Pezizomycetes</taxon>
        <taxon>Pezizales</taxon>
        <taxon>Discinaceae</taxon>
        <taxon>Discina</taxon>
    </lineage>
</organism>
<dbReference type="Pfam" id="PF01171">
    <property type="entry name" value="ATP_bind_3"/>
    <property type="match status" value="1"/>
</dbReference>
<accession>A0ABR3GHF7</accession>
<evidence type="ECO:0000259" key="7">
    <source>
        <dbReference type="Pfam" id="PF01171"/>
    </source>
</evidence>
<dbReference type="HAMAP" id="MF_01161">
    <property type="entry name" value="tRNA_Ile_lys_synt"/>
    <property type="match status" value="1"/>
</dbReference>
<protein>
    <recommendedName>
        <fullName evidence="1">tRNA(Ile)-lysidine synthetase</fullName>
        <ecNumber evidence="1">6.3.4.19</ecNumber>
    </recommendedName>
</protein>
<comment type="caution">
    <text evidence="8">The sequence shown here is derived from an EMBL/GenBank/DDBJ whole genome shotgun (WGS) entry which is preliminary data.</text>
</comment>
<dbReference type="PANTHER" id="PTHR43033">
    <property type="entry name" value="TRNA(ILE)-LYSIDINE SYNTHASE-RELATED"/>
    <property type="match status" value="1"/>
</dbReference>
<dbReference type="Proteomes" id="UP001447188">
    <property type="component" value="Unassembled WGS sequence"/>
</dbReference>
<dbReference type="EC" id="6.3.4.19" evidence="1"/>
<feature type="domain" description="tRNA(Ile)-lysidine/2-thiocytidine synthase N-terminal" evidence="7">
    <location>
        <begin position="29"/>
        <end position="227"/>
    </location>
</feature>
<keyword evidence="2" id="KW-0436">Ligase</keyword>
<dbReference type="InterPro" id="IPR011063">
    <property type="entry name" value="TilS/TtcA_N"/>
</dbReference>
<keyword evidence="5" id="KW-0067">ATP-binding</keyword>
<evidence type="ECO:0000313" key="9">
    <source>
        <dbReference type="Proteomes" id="UP001447188"/>
    </source>
</evidence>
<dbReference type="InterPro" id="IPR012094">
    <property type="entry name" value="tRNA_Ile_lys_synt"/>
</dbReference>
<comment type="catalytic activity">
    <reaction evidence="6">
        <text>cytidine(34) in tRNA(Ile2) + L-lysine + ATP = lysidine(34) in tRNA(Ile2) + AMP + diphosphate + H(+)</text>
        <dbReference type="Rhea" id="RHEA:43744"/>
        <dbReference type="Rhea" id="RHEA-COMP:10625"/>
        <dbReference type="Rhea" id="RHEA-COMP:10670"/>
        <dbReference type="ChEBI" id="CHEBI:15378"/>
        <dbReference type="ChEBI" id="CHEBI:30616"/>
        <dbReference type="ChEBI" id="CHEBI:32551"/>
        <dbReference type="ChEBI" id="CHEBI:33019"/>
        <dbReference type="ChEBI" id="CHEBI:82748"/>
        <dbReference type="ChEBI" id="CHEBI:83665"/>
        <dbReference type="ChEBI" id="CHEBI:456215"/>
        <dbReference type="EC" id="6.3.4.19"/>
    </reaction>
</comment>